<gene>
    <name evidence="3" type="ORF">B1R32_10467</name>
</gene>
<dbReference type="PANTHER" id="PTHR10587">
    <property type="entry name" value="GLYCOSYL TRANSFERASE-RELATED"/>
    <property type="match status" value="1"/>
</dbReference>
<dbReference type="InterPro" id="IPR050248">
    <property type="entry name" value="Polysacc_deacetylase_ArnD"/>
</dbReference>
<evidence type="ECO:0000259" key="2">
    <source>
        <dbReference type="PROSITE" id="PS51677"/>
    </source>
</evidence>
<dbReference type="Gene3D" id="3.20.20.370">
    <property type="entry name" value="Glycoside hydrolase/deacetylase"/>
    <property type="match status" value="1"/>
</dbReference>
<dbReference type="Proteomes" id="UP000237684">
    <property type="component" value="Unassembled WGS sequence"/>
</dbReference>
<protein>
    <submittedName>
        <fullName evidence="3">Peptidoglycan/xylan/chitin deacetylase, PgdA/CDA1 family</fullName>
    </submittedName>
</protein>
<dbReference type="GO" id="GO:0005975">
    <property type="term" value="P:carbohydrate metabolic process"/>
    <property type="evidence" value="ECO:0007669"/>
    <property type="project" value="InterPro"/>
</dbReference>
<dbReference type="Pfam" id="PF01522">
    <property type="entry name" value="Polysacc_deac_1"/>
    <property type="match status" value="1"/>
</dbReference>
<accession>A0A2S8SUW9</accession>
<evidence type="ECO:0000313" key="4">
    <source>
        <dbReference type="Proteomes" id="UP000237684"/>
    </source>
</evidence>
<dbReference type="InterPro" id="IPR002509">
    <property type="entry name" value="NODB_dom"/>
</dbReference>
<dbReference type="PROSITE" id="PS51677">
    <property type="entry name" value="NODB"/>
    <property type="match status" value="1"/>
</dbReference>
<dbReference type="EMBL" id="NIGF01000004">
    <property type="protein sequence ID" value="PQV64574.1"/>
    <property type="molecule type" value="Genomic_DNA"/>
</dbReference>
<dbReference type="CDD" id="cd10917">
    <property type="entry name" value="CE4_NodB_like_6s_7s"/>
    <property type="match status" value="1"/>
</dbReference>
<keyword evidence="1" id="KW-0472">Membrane</keyword>
<dbReference type="FunCoup" id="A0A2S8SUW9">
    <property type="interactions" value="35"/>
</dbReference>
<keyword evidence="1" id="KW-0812">Transmembrane</keyword>
<name>A0A2S8SUW9_9BACT</name>
<dbReference type="GO" id="GO:0016810">
    <property type="term" value="F:hydrolase activity, acting on carbon-nitrogen (but not peptide) bonds"/>
    <property type="evidence" value="ECO:0007669"/>
    <property type="project" value="InterPro"/>
</dbReference>
<dbReference type="InterPro" id="IPR011330">
    <property type="entry name" value="Glyco_hydro/deAcase_b/a-brl"/>
</dbReference>
<sequence length="246" mass="27465">MSPDVFQNLSLEESKRKFSPWHWIIFLCATIGVCALYYTWRPPAPMLFMKHEEILSNSSSEVALTIDDAPHPLTTPLLLASMKRADVKATFFCVGEGLRLYPELAHRIVSEGHHLGNHSQPHHNLTTINPALYPLHVDACFSEIENVGKDAGIPMQTRLFRPPGGGLNRALMDYLYRRGDTLAWWSNNIGDWTCPPAWKIADGVKANLKAGDILLLHDGGTGTPQAIPSIVKEARKRGFNFVLMPE</sequence>
<dbReference type="InParanoid" id="A0A2S8SUW9"/>
<keyword evidence="4" id="KW-1185">Reference proteome</keyword>
<organism evidence="3 4">
    <name type="scientific">Abditibacterium utsteinense</name>
    <dbReference type="NCBI Taxonomy" id="1960156"/>
    <lineage>
        <taxon>Bacteria</taxon>
        <taxon>Pseudomonadati</taxon>
        <taxon>Abditibacteriota</taxon>
        <taxon>Abditibacteriia</taxon>
        <taxon>Abditibacteriales</taxon>
        <taxon>Abditibacteriaceae</taxon>
        <taxon>Abditibacterium</taxon>
    </lineage>
</organism>
<comment type="caution">
    <text evidence="3">The sequence shown here is derived from an EMBL/GenBank/DDBJ whole genome shotgun (WGS) entry which is preliminary data.</text>
</comment>
<evidence type="ECO:0000256" key="1">
    <source>
        <dbReference type="SAM" id="Phobius"/>
    </source>
</evidence>
<dbReference type="SUPFAM" id="SSF88713">
    <property type="entry name" value="Glycoside hydrolase/deacetylase"/>
    <property type="match status" value="1"/>
</dbReference>
<keyword evidence="1" id="KW-1133">Transmembrane helix</keyword>
<proteinExistence type="predicted"/>
<reference evidence="3 4" key="1">
    <citation type="journal article" date="2018" name="Syst. Appl. Microbiol.">
        <title>Abditibacterium utsteinense sp. nov., the first cultivated member of candidate phylum FBP, isolated from ice-free Antarctic soil samples.</title>
        <authorList>
            <person name="Tahon G."/>
            <person name="Tytgat B."/>
            <person name="Lebbe L."/>
            <person name="Carlier A."/>
            <person name="Willems A."/>
        </authorList>
    </citation>
    <scope>NUCLEOTIDE SEQUENCE [LARGE SCALE GENOMIC DNA]</scope>
    <source>
        <strain evidence="3 4">LMG 29911</strain>
    </source>
</reference>
<feature type="transmembrane region" description="Helical" evidence="1">
    <location>
        <begin position="20"/>
        <end position="40"/>
    </location>
</feature>
<feature type="domain" description="NodB homology" evidence="2">
    <location>
        <begin position="60"/>
        <end position="242"/>
    </location>
</feature>
<evidence type="ECO:0000313" key="3">
    <source>
        <dbReference type="EMBL" id="PQV64574.1"/>
    </source>
</evidence>
<dbReference type="AlphaFoldDB" id="A0A2S8SUW9"/>